<keyword evidence="2" id="KW-0238">DNA-binding</keyword>
<dbReference type="OrthoDB" id="628703at2"/>
<evidence type="ECO:0000313" key="6">
    <source>
        <dbReference type="Proteomes" id="UP000256779"/>
    </source>
</evidence>
<feature type="domain" description="HTH lacI-type" evidence="4">
    <location>
        <begin position="7"/>
        <end position="61"/>
    </location>
</feature>
<dbReference type="InterPro" id="IPR010982">
    <property type="entry name" value="Lambda_DNA-bd_dom_sf"/>
</dbReference>
<dbReference type="PROSITE" id="PS00356">
    <property type="entry name" value="HTH_LACI_1"/>
    <property type="match status" value="1"/>
</dbReference>
<comment type="caution">
    <text evidence="5">The sequence shown here is derived from an EMBL/GenBank/DDBJ whole genome shotgun (WGS) entry which is preliminary data.</text>
</comment>
<dbReference type="PROSITE" id="PS50932">
    <property type="entry name" value="HTH_LACI_2"/>
    <property type="match status" value="1"/>
</dbReference>
<dbReference type="InterPro" id="IPR000843">
    <property type="entry name" value="HTH_LacI"/>
</dbReference>
<dbReference type="SMART" id="SM00354">
    <property type="entry name" value="HTH_LACI"/>
    <property type="match status" value="1"/>
</dbReference>
<evidence type="ECO:0000256" key="1">
    <source>
        <dbReference type="ARBA" id="ARBA00023015"/>
    </source>
</evidence>
<dbReference type="RefSeq" id="WP_115870250.1">
    <property type="nucleotide sequence ID" value="NZ_QREG01000031.1"/>
</dbReference>
<dbReference type="InterPro" id="IPR028082">
    <property type="entry name" value="Peripla_BP_I"/>
</dbReference>
<evidence type="ECO:0000259" key="4">
    <source>
        <dbReference type="PROSITE" id="PS50932"/>
    </source>
</evidence>
<reference evidence="5 6" key="1">
    <citation type="submission" date="2018-07" db="EMBL/GenBank/DDBJ databases">
        <title>Genomic Encyclopedia of Type Strains, Phase IV (KMG-IV): sequencing the most valuable type-strain genomes for metagenomic binning, comparative biology and taxonomic classification.</title>
        <authorList>
            <person name="Goeker M."/>
        </authorList>
    </citation>
    <scope>NUCLEOTIDE SEQUENCE [LARGE SCALE GENOMIC DNA]</scope>
    <source>
        <strain evidence="5 6">DSM 4134</strain>
    </source>
</reference>
<dbReference type="InterPro" id="IPR025997">
    <property type="entry name" value="SBP_2_dom"/>
</dbReference>
<dbReference type="PANTHER" id="PTHR30146">
    <property type="entry name" value="LACI-RELATED TRANSCRIPTIONAL REPRESSOR"/>
    <property type="match status" value="1"/>
</dbReference>
<name>A0A3D9KY50_MARFU</name>
<organism evidence="5 6">
    <name type="scientific">Marinoscillum furvescens DSM 4134</name>
    <dbReference type="NCBI Taxonomy" id="1122208"/>
    <lineage>
        <taxon>Bacteria</taxon>
        <taxon>Pseudomonadati</taxon>
        <taxon>Bacteroidota</taxon>
        <taxon>Cytophagia</taxon>
        <taxon>Cytophagales</taxon>
        <taxon>Reichenbachiellaceae</taxon>
        <taxon>Marinoscillum</taxon>
    </lineage>
</organism>
<evidence type="ECO:0000313" key="5">
    <source>
        <dbReference type="EMBL" id="RED92292.1"/>
    </source>
</evidence>
<accession>A0A3D9KY50</accession>
<dbReference type="GO" id="GO:0000976">
    <property type="term" value="F:transcription cis-regulatory region binding"/>
    <property type="evidence" value="ECO:0007669"/>
    <property type="project" value="TreeGrafter"/>
</dbReference>
<dbReference type="Gene3D" id="3.40.50.2300">
    <property type="match status" value="2"/>
</dbReference>
<evidence type="ECO:0000256" key="3">
    <source>
        <dbReference type="ARBA" id="ARBA00023163"/>
    </source>
</evidence>
<dbReference type="SUPFAM" id="SSF47413">
    <property type="entry name" value="lambda repressor-like DNA-binding domains"/>
    <property type="match status" value="1"/>
</dbReference>
<dbReference type="GO" id="GO:0003700">
    <property type="term" value="F:DNA-binding transcription factor activity"/>
    <property type="evidence" value="ECO:0007669"/>
    <property type="project" value="TreeGrafter"/>
</dbReference>
<keyword evidence="1" id="KW-0805">Transcription regulation</keyword>
<dbReference type="Gene3D" id="1.10.260.40">
    <property type="entry name" value="lambda repressor-like DNA-binding domains"/>
    <property type="match status" value="1"/>
</dbReference>
<gene>
    <name evidence="5" type="ORF">C7460_1316</name>
</gene>
<sequence length="353" mass="39372">MSEKRNIRIKDIAELAGVSVGTVDRVLHNRGKVSDDARKKVEEVLGQTGYKPNIIARTLGSNKSLKIAVLIPDPAQDEYWKLSAEGIEQSKTEWAHYGVEISAHFFDLYKSTSYEARAQEALVNTPDALLTAPIFYKQSLQFLNQLDKDNTPYLLFNTEIPESRAVSFIGQDLYQSGKVAGELLAFGPHDKNTVLVLHINEDVSNATHLLEKEKGVKDFFANSQVTVKSIAVTDTREAAAQQQIKEAIEQPDLKGIFISSSKGTHLIADLLENYQKTEVPLIGYDTLKKNVAHLKKGVVNFLINQNPQRMTQVGISQLINHVMFHKSVPAKELFPLEIITQQNVDSYLKSTIG</sequence>
<dbReference type="Pfam" id="PF13407">
    <property type="entry name" value="Peripla_BP_4"/>
    <property type="match status" value="1"/>
</dbReference>
<keyword evidence="3" id="KW-0804">Transcription</keyword>
<evidence type="ECO:0000256" key="2">
    <source>
        <dbReference type="ARBA" id="ARBA00023125"/>
    </source>
</evidence>
<dbReference type="AlphaFoldDB" id="A0A3D9KY50"/>
<protein>
    <submittedName>
        <fullName evidence="5">LacI family transcriptional regulator</fullName>
    </submittedName>
</protein>
<proteinExistence type="predicted"/>
<dbReference type="Pfam" id="PF00356">
    <property type="entry name" value="LacI"/>
    <property type="match status" value="1"/>
</dbReference>
<keyword evidence="6" id="KW-1185">Reference proteome</keyword>
<dbReference type="EMBL" id="QREG01000031">
    <property type="protein sequence ID" value="RED92292.1"/>
    <property type="molecule type" value="Genomic_DNA"/>
</dbReference>
<dbReference type="Proteomes" id="UP000256779">
    <property type="component" value="Unassembled WGS sequence"/>
</dbReference>
<dbReference type="SUPFAM" id="SSF53822">
    <property type="entry name" value="Periplasmic binding protein-like I"/>
    <property type="match status" value="1"/>
</dbReference>
<dbReference type="CDD" id="cd01392">
    <property type="entry name" value="HTH_LacI"/>
    <property type="match status" value="1"/>
</dbReference>
<dbReference type="PANTHER" id="PTHR30146:SF144">
    <property type="entry name" value="LACI-FAMILY TRANSCRIPTION REGULATOR"/>
    <property type="match status" value="1"/>
</dbReference>